<dbReference type="PRINTS" id="PR00437">
    <property type="entry name" value="SMALLCYTKCXC"/>
</dbReference>
<dbReference type="Pfam" id="PF00048">
    <property type="entry name" value="IL8"/>
    <property type="match status" value="1"/>
</dbReference>
<dbReference type="InterPro" id="IPR039809">
    <property type="entry name" value="Chemokine_b/g/d"/>
</dbReference>
<dbReference type="PANTHER" id="PTHR12015">
    <property type="entry name" value="SMALL INDUCIBLE CYTOKINE A"/>
    <property type="match status" value="1"/>
</dbReference>
<evidence type="ECO:0000313" key="6">
    <source>
        <dbReference type="Proteomes" id="UP000695026"/>
    </source>
</evidence>
<dbReference type="GO" id="GO:0006955">
    <property type="term" value="P:immune response"/>
    <property type="evidence" value="ECO:0007669"/>
    <property type="project" value="InterPro"/>
</dbReference>
<protein>
    <submittedName>
        <fullName evidence="7">Interleukin-8-like isoform X2</fullName>
    </submittedName>
</protein>
<gene>
    <name evidence="7" type="primary">LOC107326627</name>
</gene>
<comment type="similarity">
    <text evidence="2">Belongs to the intercrine alpha (chemokine CxC) family.</text>
</comment>
<dbReference type="SMART" id="SM00199">
    <property type="entry name" value="SCY"/>
    <property type="match status" value="1"/>
</dbReference>
<evidence type="ECO:0000256" key="4">
    <source>
        <dbReference type="ARBA" id="ARBA00022525"/>
    </source>
</evidence>
<dbReference type="GO" id="GO:0008009">
    <property type="term" value="F:chemokine activity"/>
    <property type="evidence" value="ECO:0007669"/>
    <property type="project" value="InterPro"/>
</dbReference>
<evidence type="ECO:0000256" key="2">
    <source>
        <dbReference type="ARBA" id="ARBA00010665"/>
    </source>
</evidence>
<keyword evidence="3" id="KW-0202">Cytokine</keyword>
<dbReference type="GO" id="GO:0005615">
    <property type="term" value="C:extracellular space"/>
    <property type="evidence" value="ECO:0007669"/>
    <property type="project" value="UniProtKB-KW"/>
</dbReference>
<dbReference type="FunFam" id="2.40.50.40:FF:000004">
    <property type="entry name" value="C-X-C motif chemokine"/>
    <property type="match status" value="1"/>
</dbReference>
<dbReference type="InterPro" id="IPR036048">
    <property type="entry name" value="Interleukin_8-like_sf"/>
</dbReference>
<keyword evidence="6" id="KW-1185">Reference proteome</keyword>
<name>A0A9F5JF34_PYTBI</name>
<dbReference type="AlphaFoldDB" id="A0A9F5JF34"/>
<organism evidence="6 7">
    <name type="scientific">Python bivittatus</name>
    <name type="common">Burmese python</name>
    <name type="synonym">Python molurus bivittatus</name>
    <dbReference type="NCBI Taxonomy" id="176946"/>
    <lineage>
        <taxon>Eukaryota</taxon>
        <taxon>Metazoa</taxon>
        <taxon>Chordata</taxon>
        <taxon>Craniata</taxon>
        <taxon>Vertebrata</taxon>
        <taxon>Euteleostomi</taxon>
        <taxon>Lepidosauria</taxon>
        <taxon>Squamata</taxon>
        <taxon>Bifurcata</taxon>
        <taxon>Unidentata</taxon>
        <taxon>Episquamata</taxon>
        <taxon>Toxicofera</taxon>
        <taxon>Serpentes</taxon>
        <taxon>Henophidia</taxon>
        <taxon>Pythonidae</taxon>
        <taxon>Python</taxon>
    </lineage>
</organism>
<evidence type="ECO:0000256" key="1">
    <source>
        <dbReference type="ARBA" id="ARBA00004613"/>
    </source>
</evidence>
<feature type="domain" description="Chemokine interleukin-8-like" evidence="5">
    <location>
        <begin position="30"/>
        <end position="91"/>
    </location>
</feature>
<dbReference type="RefSeq" id="XP_025032401.1">
    <property type="nucleotide sequence ID" value="XM_025176633.1"/>
</dbReference>
<dbReference type="InterPro" id="IPR001089">
    <property type="entry name" value="Chemokine_CXC"/>
</dbReference>
<comment type="subcellular location">
    <subcellularLocation>
        <location evidence="1">Secreted</location>
    </subcellularLocation>
</comment>
<dbReference type="InterPro" id="IPR001811">
    <property type="entry name" value="Chemokine_IL8-like_dom"/>
</dbReference>
<evidence type="ECO:0000256" key="3">
    <source>
        <dbReference type="ARBA" id="ARBA00022514"/>
    </source>
</evidence>
<sequence length="97" mass="10574">MAGMCVPAPPFPITSGRISLVCRVASVPEEQRCQCISVTSVFIPFKTISSVHLISPRPGCSRLQVIATLKNGRSVCLDSEARWVKVIIRVMMSKAND</sequence>
<accession>A0A9F5JF34</accession>
<dbReference type="InterPro" id="IPR033899">
    <property type="entry name" value="CXC_Chemokine_domain"/>
</dbReference>
<dbReference type="Proteomes" id="UP000695026">
    <property type="component" value="Unplaced"/>
</dbReference>
<keyword evidence="4" id="KW-0964">Secreted</keyword>
<dbReference type="PRINTS" id="PR00436">
    <property type="entry name" value="INTERLEUKIN8"/>
</dbReference>
<dbReference type="Gene3D" id="2.40.50.40">
    <property type="match status" value="1"/>
</dbReference>
<dbReference type="PANTHER" id="PTHR12015:SF198">
    <property type="entry name" value="PLATELET BASIC PROTEIN"/>
    <property type="match status" value="1"/>
</dbReference>
<evidence type="ECO:0000259" key="5">
    <source>
        <dbReference type="SMART" id="SM00199"/>
    </source>
</evidence>
<dbReference type="CDD" id="cd00273">
    <property type="entry name" value="Chemokine_CXC"/>
    <property type="match status" value="1"/>
</dbReference>
<reference evidence="7" key="1">
    <citation type="submission" date="2025-08" db="UniProtKB">
        <authorList>
            <consortium name="RefSeq"/>
        </authorList>
    </citation>
    <scope>IDENTIFICATION</scope>
    <source>
        <tissue evidence="7">Liver</tissue>
    </source>
</reference>
<dbReference type="GO" id="GO:0006952">
    <property type="term" value="P:defense response"/>
    <property type="evidence" value="ECO:0007669"/>
    <property type="project" value="InterPro"/>
</dbReference>
<dbReference type="GeneID" id="107326627"/>
<dbReference type="SUPFAM" id="SSF54117">
    <property type="entry name" value="Interleukin 8-like chemokines"/>
    <property type="match status" value="1"/>
</dbReference>
<proteinExistence type="inferred from homology"/>
<evidence type="ECO:0000313" key="7">
    <source>
        <dbReference type="RefSeq" id="XP_025032401.1"/>
    </source>
</evidence>